<dbReference type="Pfam" id="PF10609">
    <property type="entry name" value="ParA"/>
    <property type="match status" value="1"/>
</dbReference>
<evidence type="ECO:0000256" key="5">
    <source>
        <dbReference type="ARBA" id="ARBA00022840"/>
    </source>
</evidence>
<dbReference type="PANTHER" id="PTHR42961">
    <property type="entry name" value="IRON-SULFUR PROTEIN NUBPL"/>
    <property type="match status" value="1"/>
</dbReference>
<evidence type="ECO:0000256" key="8">
    <source>
        <dbReference type="HAMAP-Rule" id="MF_02040"/>
    </source>
</evidence>
<reference evidence="11" key="1">
    <citation type="submission" date="2016-10" db="EMBL/GenBank/DDBJ databases">
        <authorList>
            <person name="Varghese N."/>
            <person name="Submissions S."/>
        </authorList>
    </citation>
    <scope>NUCLEOTIDE SEQUENCE [LARGE SCALE GENOMIC DNA]</scope>
    <source>
        <strain evidence="11">Jip14</strain>
    </source>
</reference>
<comment type="similarity">
    <text evidence="2">In the C-terminal section; belongs to the Mrp/NBP35 ATP-binding proteins family.</text>
</comment>
<dbReference type="EMBL" id="FNZR01000009">
    <property type="protein sequence ID" value="SEL74662.1"/>
    <property type="molecule type" value="Genomic_DNA"/>
</dbReference>
<dbReference type="Gene3D" id="3.40.50.300">
    <property type="entry name" value="P-loop containing nucleotide triphosphate hydrolases"/>
    <property type="match status" value="1"/>
</dbReference>
<keyword evidence="11" id="KW-1185">Reference proteome</keyword>
<dbReference type="InterPro" id="IPR019591">
    <property type="entry name" value="Mrp/NBP35_ATP-bd"/>
</dbReference>
<dbReference type="STRING" id="332977.SAMN05421740_109121"/>
<dbReference type="GO" id="GO:0016226">
    <property type="term" value="P:iron-sulfur cluster assembly"/>
    <property type="evidence" value="ECO:0007669"/>
    <property type="project" value="InterPro"/>
</dbReference>
<keyword evidence="3 8" id="KW-0479">Metal-binding</keyword>
<dbReference type="GO" id="GO:0005524">
    <property type="term" value="F:ATP binding"/>
    <property type="evidence" value="ECO:0007669"/>
    <property type="project" value="UniProtKB-UniRule"/>
</dbReference>
<evidence type="ECO:0000256" key="4">
    <source>
        <dbReference type="ARBA" id="ARBA00022741"/>
    </source>
</evidence>
<dbReference type="GO" id="GO:0140663">
    <property type="term" value="F:ATP-dependent FeS chaperone activity"/>
    <property type="evidence" value="ECO:0007669"/>
    <property type="project" value="InterPro"/>
</dbReference>
<dbReference type="SUPFAM" id="SSF117916">
    <property type="entry name" value="Fe-S cluster assembly (FSCA) domain-like"/>
    <property type="match status" value="1"/>
</dbReference>
<evidence type="ECO:0000313" key="10">
    <source>
        <dbReference type="EMBL" id="SEL74662.1"/>
    </source>
</evidence>
<name>A0A1H7SPV7_9SPHI</name>
<dbReference type="InterPro" id="IPR002744">
    <property type="entry name" value="MIP18-like"/>
</dbReference>
<dbReference type="GO" id="GO:0016887">
    <property type="term" value="F:ATP hydrolysis activity"/>
    <property type="evidence" value="ECO:0007669"/>
    <property type="project" value="UniProtKB-UniRule"/>
</dbReference>
<dbReference type="FunFam" id="3.40.50.300:FF:001119">
    <property type="entry name" value="Iron-sulfur cluster carrier protein"/>
    <property type="match status" value="1"/>
</dbReference>
<evidence type="ECO:0000256" key="7">
    <source>
        <dbReference type="ARBA" id="ARBA00023014"/>
    </source>
</evidence>
<evidence type="ECO:0000313" key="11">
    <source>
        <dbReference type="Proteomes" id="UP000198916"/>
    </source>
</evidence>
<evidence type="ECO:0000256" key="6">
    <source>
        <dbReference type="ARBA" id="ARBA00023004"/>
    </source>
</evidence>
<dbReference type="PANTHER" id="PTHR42961:SF2">
    <property type="entry name" value="IRON-SULFUR PROTEIN NUBPL"/>
    <property type="match status" value="1"/>
</dbReference>
<keyword evidence="7 8" id="KW-0411">Iron-sulfur</keyword>
<dbReference type="GO" id="GO:0046872">
    <property type="term" value="F:metal ion binding"/>
    <property type="evidence" value="ECO:0007669"/>
    <property type="project" value="UniProtKB-KW"/>
</dbReference>
<proteinExistence type="inferred from homology"/>
<comment type="similarity">
    <text evidence="1">In the N-terminal section; belongs to the MIP18 family.</text>
</comment>
<accession>A0A1H7SPV7</accession>
<evidence type="ECO:0000259" key="9">
    <source>
        <dbReference type="Pfam" id="PF01883"/>
    </source>
</evidence>
<keyword evidence="8" id="KW-0378">Hydrolase</keyword>
<comment type="similarity">
    <text evidence="8">Belongs to the Mrp/NBP35 ATP-binding proteins family.</text>
</comment>
<dbReference type="InterPro" id="IPR033756">
    <property type="entry name" value="YlxH/NBP35"/>
</dbReference>
<feature type="binding site" evidence="8">
    <location>
        <begin position="121"/>
        <end position="128"/>
    </location>
    <ligand>
        <name>ATP</name>
        <dbReference type="ChEBI" id="CHEBI:30616"/>
    </ligand>
</feature>
<dbReference type="SUPFAM" id="SSF52540">
    <property type="entry name" value="P-loop containing nucleoside triphosphate hydrolases"/>
    <property type="match status" value="1"/>
</dbReference>
<dbReference type="Pfam" id="PF01883">
    <property type="entry name" value="FeS_assembly_P"/>
    <property type="match status" value="1"/>
</dbReference>
<protein>
    <recommendedName>
        <fullName evidence="8">Iron-sulfur cluster carrier protein</fullName>
    </recommendedName>
</protein>
<dbReference type="InterPro" id="IPR000808">
    <property type="entry name" value="Mrp-like_CS"/>
</dbReference>
<feature type="domain" description="MIP18 family-like" evidence="9">
    <location>
        <begin position="23"/>
        <end position="84"/>
    </location>
</feature>
<evidence type="ECO:0000256" key="2">
    <source>
        <dbReference type="ARBA" id="ARBA00008205"/>
    </source>
</evidence>
<keyword evidence="4 8" id="KW-0547">Nucleotide-binding</keyword>
<dbReference type="Gene3D" id="3.30.300.130">
    <property type="entry name" value="Fe-S cluster assembly (FSCA)"/>
    <property type="match status" value="1"/>
</dbReference>
<dbReference type="InterPro" id="IPR034904">
    <property type="entry name" value="FSCA_dom_sf"/>
</dbReference>
<dbReference type="HAMAP" id="MF_02040">
    <property type="entry name" value="Mrp_NBP35"/>
    <property type="match status" value="1"/>
</dbReference>
<dbReference type="CDD" id="cd02037">
    <property type="entry name" value="Mrp_NBP35"/>
    <property type="match status" value="1"/>
</dbReference>
<dbReference type="GO" id="GO:0051539">
    <property type="term" value="F:4 iron, 4 sulfur cluster binding"/>
    <property type="evidence" value="ECO:0007669"/>
    <property type="project" value="TreeGrafter"/>
</dbReference>
<comment type="function">
    <text evidence="8">Binds and transfers iron-sulfur (Fe-S) clusters to target apoproteins. Can hydrolyze ATP.</text>
</comment>
<organism evidence="10 11">
    <name type="scientific">Parapedobacter koreensis</name>
    <dbReference type="NCBI Taxonomy" id="332977"/>
    <lineage>
        <taxon>Bacteria</taxon>
        <taxon>Pseudomonadati</taxon>
        <taxon>Bacteroidota</taxon>
        <taxon>Sphingobacteriia</taxon>
        <taxon>Sphingobacteriales</taxon>
        <taxon>Sphingobacteriaceae</taxon>
        <taxon>Parapedobacter</taxon>
    </lineage>
</organism>
<keyword evidence="6 8" id="KW-0408">Iron</keyword>
<dbReference type="AlphaFoldDB" id="A0A1H7SPV7"/>
<dbReference type="InterPro" id="IPR027417">
    <property type="entry name" value="P-loop_NTPase"/>
</dbReference>
<gene>
    <name evidence="10" type="ORF">SAMN05421740_109121</name>
</gene>
<keyword evidence="5 8" id="KW-0067">ATP-binding</keyword>
<dbReference type="PROSITE" id="PS01215">
    <property type="entry name" value="MRP"/>
    <property type="match status" value="1"/>
</dbReference>
<comment type="subunit">
    <text evidence="8">Homodimer.</text>
</comment>
<sequence length="372" mass="39498">MTSLCLAFRSFALQTVIGAMITKEQVLHALSHVDDPDLKKDLVTLNMIKNVEITPSKIRFDVVLTTPACPMKGPIEHACRNAIALFIDKDIAVEINMTSHVIGSKRSQLSNIKNIILVASGKGGVGKSTVAANLALALGATGARTGLLDADIYGPSLPIMFGLEGAHPRASKTADGKTKIEPIEKYGLKLLSIGFFTDPNQPVPWRGPMVSTAVKQLFNDADWGELDYLVVDLPPGTGDVHITVAQGFPIAGAVIVTTPQNVALADAVRGIGMFLMDTINIPLLGVVENMAYFTPAELSNHKYYIFGKDGGKRLAERFNAPFLGEIPLVKGISDSGDNGLPVMMDEDNPAAAAFLDIAGKVAQQLAIAQAVG</sequence>
<evidence type="ECO:0000256" key="3">
    <source>
        <dbReference type="ARBA" id="ARBA00022723"/>
    </source>
</evidence>
<evidence type="ECO:0000256" key="1">
    <source>
        <dbReference type="ARBA" id="ARBA00007352"/>
    </source>
</evidence>
<dbReference type="Proteomes" id="UP000198916">
    <property type="component" value="Unassembled WGS sequence"/>
</dbReference>
<dbReference type="InterPro" id="IPR044304">
    <property type="entry name" value="NUBPL-like"/>
</dbReference>